<dbReference type="AlphaFoldDB" id="I4ELB7"/>
<sequence length="81" mass="9051">MTLNAAWLSSSTRPWPVLVEGLPIAELQSWECYFLLGYRKLALGDPIDAQRGTLWRKDGVDIITTTSLSVVGPRYIEATEL</sequence>
<gene>
    <name evidence="1" type="ORF">NITHO_500014</name>
</gene>
<dbReference type="EMBL" id="CAGS01000446">
    <property type="protein sequence ID" value="CCF85479.1"/>
    <property type="molecule type" value="Genomic_DNA"/>
</dbReference>
<evidence type="ECO:0000313" key="2">
    <source>
        <dbReference type="Proteomes" id="UP000004221"/>
    </source>
</evidence>
<keyword evidence="2" id="KW-1185">Reference proteome</keyword>
<reference evidence="1 2" key="1">
    <citation type="journal article" date="2012" name="ISME J.">
        <title>Nitrification expanded: discovery, physiology and genomics of a nitrite-oxidizing bacterium from the phylum Chloroflexi.</title>
        <authorList>
            <person name="Sorokin D.Y."/>
            <person name="Lucker S."/>
            <person name="Vejmelkova D."/>
            <person name="Kostrikina N.A."/>
            <person name="Kleerebezem R."/>
            <person name="Rijpstra W.I."/>
            <person name="Damste J.S."/>
            <person name="Le Paslier D."/>
            <person name="Muyzer G."/>
            <person name="Wagner M."/>
            <person name="van Loosdrecht M.C."/>
            <person name="Daims H."/>
        </authorList>
    </citation>
    <scope>NUCLEOTIDE SEQUENCE [LARGE SCALE GENOMIC DNA]</scope>
    <source>
        <strain evidence="2">none</strain>
    </source>
</reference>
<accession>I4ELB7</accession>
<evidence type="ECO:0000313" key="1">
    <source>
        <dbReference type="EMBL" id="CCF85479.1"/>
    </source>
</evidence>
<comment type="caution">
    <text evidence="1">The sequence shown here is derived from an EMBL/GenBank/DDBJ whole genome shotgun (WGS) entry which is preliminary data.</text>
</comment>
<name>I4ELB7_9BACT</name>
<protein>
    <submittedName>
        <fullName evidence="1">Uncharacterized protein</fullName>
    </submittedName>
</protein>
<proteinExistence type="predicted"/>
<organism evidence="1 2">
    <name type="scientific">Nitrolancea hollandica Lb</name>
    <dbReference type="NCBI Taxonomy" id="1129897"/>
    <lineage>
        <taxon>Bacteria</taxon>
        <taxon>Pseudomonadati</taxon>
        <taxon>Thermomicrobiota</taxon>
        <taxon>Thermomicrobia</taxon>
        <taxon>Sphaerobacterales</taxon>
        <taxon>Sphaerobacterineae</taxon>
        <taxon>Sphaerobacteraceae</taxon>
        <taxon>Nitrolancea</taxon>
    </lineage>
</organism>
<dbReference type="Proteomes" id="UP000004221">
    <property type="component" value="Unassembled WGS sequence"/>
</dbReference>